<feature type="domain" description="Response regulatory" evidence="9">
    <location>
        <begin position="6"/>
        <end position="123"/>
    </location>
</feature>
<protein>
    <recommendedName>
        <fullName evidence="2">histidine kinase</fullName>
        <ecNumber evidence="2">2.7.13.3</ecNumber>
    </recommendedName>
</protein>
<dbReference type="InterPro" id="IPR003661">
    <property type="entry name" value="HisK_dim/P_dom"/>
</dbReference>
<dbReference type="PRINTS" id="PR00344">
    <property type="entry name" value="BCTRLSENSOR"/>
</dbReference>
<dbReference type="Pfam" id="PF00512">
    <property type="entry name" value="HisKA"/>
    <property type="match status" value="1"/>
</dbReference>
<dbReference type="InterPro" id="IPR036890">
    <property type="entry name" value="HATPase_C_sf"/>
</dbReference>
<keyword evidence="5 10" id="KW-0418">Kinase</keyword>
<evidence type="ECO:0000256" key="2">
    <source>
        <dbReference type="ARBA" id="ARBA00012438"/>
    </source>
</evidence>
<dbReference type="InterPro" id="IPR001789">
    <property type="entry name" value="Sig_transdc_resp-reg_receiver"/>
</dbReference>
<dbReference type="EC" id="2.7.13.3" evidence="2"/>
<proteinExistence type="predicted"/>
<reference evidence="10 11" key="1">
    <citation type="submission" date="2018-07" db="EMBL/GenBank/DDBJ databases">
        <title>Pseudomonas laoshanensis sp. nov., isolated from soil.</title>
        <authorList>
            <person name="Sun J."/>
            <person name="Yu L."/>
            <person name="Wang M."/>
            <person name="Zhang C."/>
        </authorList>
    </citation>
    <scope>NUCLEOTIDE SEQUENCE [LARGE SCALE GENOMIC DNA]</scope>
    <source>
        <strain evidence="10 11">Y22</strain>
    </source>
</reference>
<feature type="modified residue" description="4-aspartylphosphate" evidence="7">
    <location>
        <position position="55"/>
    </location>
</feature>
<dbReference type="InterPro" id="IPR004358">
    <property type="entry name" value="Sig_transdc_His_kin-like_C"/>
</dbReference>
<accession>A0A7V7GT30</accession>
<dbReference type="Pfam" id="PF00072">
    <property type="entry name" value="Response_reg"/>
    <property type="match status" value="1"/>
</dbReference>
<evidence type="ECO:0000259" key="8">
    <source>
        <dbReference type="PROSITE" id="PS50109"/>
    </source>
</evidence>
<evidence type="ECO:0000313" key="10">
    <source>
        <dbReference type="EMBL" id="KAA0694248.1"/>
    </source>
</evidence>
<evidence type="ECO:0000256" key="1">
    <source>
        <dbReference type="ARBA" id="ARBA00000085"/>
    </source>
</evidence>
<dbReference type="AlphaFoldDB" id="A0A7V7GT30"/>
<dbReference type="PANTHER" id="PTHR43547:SF2">
    <property type="entry name" value="HYBRID SIGNAL TRANSDUCTION HISTIDINE KINASE C"/>
    <property type="match status" value="1"/>
</dbReference>
<dbReference type="FunFam" id="1.10.287.130:FF:000001">
    <property type="entry name" value="Two-component sensor histidine kinase"/>
    <property type="match status" value="1"/>
</dbReference>
<dbReference type="OrthoDB" id="9812260at2"/>
<dbReference type="PANTHER" id="PTHR43547">
    <property type="entry name" value="TWO-COMPONENT HISTIDINE KINASE"/>
    <property type="match status" value="1"/>
</dbReference>
<dbReference type="PROSITE" id="PS50110">
    <property type="entry name" value="RESPONSE_REGULATORY"/>
    <property type="match status" value="1"/>
</dbReference>
<dbReference type="GO" id="GO:0000155">
    <property type="term" value="F:phosphorelay sensor kinase activity"/>
    <property type="evidence" value="ECO:0007669"/>
    <property type="project" value="InterPro"/>
</dbReference>
<dbReference type="Proteomes" id="UP000463138">
    <property type="component" value="Unassembled WGS sequence"/>
</dbReference>
<dbReference type="Gene3D" id="1.10.287.130">
    <property type="match status" value="1"/>
</dbReference>
<evidence type="ECO:0000256" key="5">
    <source>
        <dbReference type="ARBA" id="ARBA00022777"/>
    </source>
</evidence>
<evidence type="ECO:0000313" key="11">
    <source>
        <dbReference type="Proteomes" id="UP000463138"/>
    </source>
</evidence>
<keyword evidence="6" id="KW-0902">Two-component regulatory system</keyword>
<sequence length="390" mass="43056">MTMPVKFLLVDDLSENLLSLEALLRRDDLELLMAKSGDEALELLLHHDFALALIDVQMPGLNGFELAELMRGNERTRRIPIIFVTAGTHSAERRFQGYEAGAVDFIQKPIEPDILRSKTEVFFEIFRQRQMIAEQRDLLQAQAQALQLSDKRKDEFLAVLAHELRNPIAALQGGLQLLLRKPEGPQADRIGNLMQDQMTHLFRLVDDLLDASRITQGKIELRTAPFDLRDAVLAAVEMARPVIEAQGHALSLHLGDHRIELLADQVRITQCIANLLNNSAKYTPPGGRIDVTVEDTPDAFRVTVADNGLGLTPEASAAIFRMFEQVEGHLAHSHGGLGIGLALVKQLIELHGGSIEASSDGPNMGSEFTLQMPKVLIRNGQTLSSNAVLS</sequence>
<organism evidence="10 11">
    <name type="scientific">Halopseudomonas laoshanensis</name>
    <dbReference type="NCBI Taxonomy" id="2268758"/>
    <lineage>
        <taxon>Bacteria</taxon>
        <taxon>Pseudomonadati</taxon>
        <taxon>Pseudomonadota</taxon>
        <taxon>Gammaproteobacteria</taxon>
        <taxon>Pseudomonadales</taxon>
        <taxon>Pseudomonadaceae</taxon>
        <taxon>Halopseudomonas</taxon>
    </lineage>
</organism>
<dbReference type="PROSITE" id="PS50109">
    <property type="entry name" value="HIS_KIN"/>
    <property type="match status" value="1"/>
</dbReference>
<dbReference type="InterPro" id="IPR005467">
    <property type="entry name" value="His_kinase_dom"/>
</dbReference>
<dbReference type="SMART" id="SM00387">
    <property type="entry name" value="HATPase_c"/>
    <property type="match status" value="1"/>
</dbReference>
<dbReference type="InterPro" id="IPR011006">
    <property type="entry name" value="CheY-like_superfamily"/>
</dbReference>
<dbReference type="Gene3D" id="3.30.565.10">
    <property type="entry name" value="Histidine kinase-like ATPase, C-terminal domain"/>
    <property type="match status" value="1"/>
</dbReference>
<comment type="catalytic activity">
    <reaction evidence="1">
        <text>ATP + protein L-histidine = ADP + protein N-phospho-L-histidine.</text>
        <dbReference type="EC" id="2.7.13.3"/>
    </reaction>
</comment>
<gene>
    <name evidence="10" type="ORF">DT594_13195</name>
</gene>
<keyword evidence="4" id="KW-0808">Transferase</keyword>
<evidence type="ECO:0000256" key="4">
    <source>
        <dbReference type="ARBA" id="ARBA00022679"/>
    </source>
</evidence>
<dbReference type="Gene3D" id="3.40.50.2300">
    <property type="match status" value="1"/>
</dbReference>
<keyword evidence="3 7" id="KW-0597">Phosphoprotein</keyword>
<evidence type="ECO:0000256" key="3">
    <source>
        <dbReference type="ARBA" id="ARBA00022553"/>
    </source>
</evidence>
<dbReference type="CDD" id="cd00075">
    <property type="entry name" value="HATPase"/>
    <property type="match status" value="1"/>
</dbReference>
<evidence type="ECO:0000256" key="7">
    <source>
        <dbReference type="PROSITE-ProRule" id="PRU00169"/>
    </source>
</evidence>
<dbReference type="InterPro" id="IPR003594">
    <property type="entry name" value="HATPase_dom"/>
</dbReference>
<dbReference type="SUPFAM" id="SSF55874">
    <property type="entry name" value="ATPase domain of HSP90 chaperone/DNA topoisomerase II/histidine kinase"/>
    <property type="match status" value="1"/>
</dbReference>
<name>A0A7V7GT30_9GAMM</name>
<dbReference type="SMART" id="SM00388">
    <property type="entry name" value="HisKA"/>
    <property type="match status" value="1"/>
</dbReference>
<feature type="domain" description="Histidine kinase" evidence="8">
    <location>
        <begin position="159"/>
        <end position="376"/>
    </location>
</feature>
<dbReference type="SMART" id="SM00448">
    <property type="entry name" value="REC"/>
    <property type="match status" value="1"/>
</dbReference>
<keyword evidence="11" id="KW-1185">Reference proteome</keyword>
<dbReference type="SUPFAM" id="SSF52172">
    <property type="entry name" value="CheY-like"/>
    <property type="match status" value="1"/>
</dbReference>
<dbReference type="Pfam" id="PF02518">
    <property type="entry name" value="HATPase_c"/>
    <property type="match status" value="1"/>
</dbReference>
<evidence type="ECO:0000256" key="6">
    <source>
        <dbReference type="ARBA" id="ARBA00023012"/>
    </source>
</evidence>
<dbReference type="CDD" id="cd00082">
    <property type="entry name" value="HisKA"/>
    <property type="match status" value="1"/>
</dbReference>
<evidence type="ECO:0000259" key="9">
    <source>
        <dbReference type="PROSITE" id="PS50110"/>
    </source>
</evidence>
<dbReference type="EMBL" id="QOVF01000003">
    <property type="protein sequence ID" value="KAA0694248.1"/>
    <property type="molecule type" value="Genomic_DNA"/>
</dbReference>
<comment type="caution">
    <text evidence="10">The sequence shown here is derived from an EMBL/GenBank/DDBJ whole genome shotgun (WGS) entry which is preliminary data.</text>
</comment>